<feature type="compositionally biased region" description="Basic residues" evidence="1">
    <location>
        <begin position="88"/>
        <end position="102"/>
    </location>
</feature>
<comment type="caution">
    <text evidence="2">The sequence shown here is derived from an EMBL/GenBank/DDBJ whole genome shotgun (WGS) entry which is preliminary data.</text>
</comment>
<name>A0ABP0MWP9_9DINO</name>
<evidence type="ECO:0000256" key="1">
    <source>
        <dbReference type="SAM" id="MobiDB-lite"/>
    </source>
</evidence>
<feature type="non-terminal residue" evidence="2">
    <location>
        <position position="203"/>
    </location>
</feature>
<keyword evidence="3" id="KW-1185">Reference proteome</keyword>
<dbReference type="EMBL" id="CAXAMN010020301">
    <property type="protein sequence ID" value="CAK9055947.1"/>
    <property type="molecule type" value="Genomic_DNA"/>
</dbReference>
<evidence type="ECO:0000313" key="3">
    <source>
        <dbReference type="Proteomes" id="UP001642484"/>
    </source>
</evidence>
<accession>A0ABP0MWP9</accession>
<evidence type="ECO:0000313" key="2">
    <source>
        <dbReference type="EMBL" id="CAK9055947.1"/>
    </source>
</evidence>
<dbReference type="Proteomes" id="UP001642484">
    <property type="component" value="Unassembled WGS sequence"/>
</dbReference>
<organism evidence="2 3">
    <name type="scientific">Durusdinium trenchii</name>
    <dbReference type="NCBI Taxonomy" id="1381693"/>
    <lineage>
        <taxon>Eukaryota</taxon>
        <taxon>Sar</taxon>
        <taxon>Alveolata</taxon>
        <taxon>Dinophyceae</taxon>
        <taxon>Suessiales</taxon>
        <taxon>Symbiodiniaceae</taxon>
        <taxon>Durusdinium</taxon>
    </lineage>
</organism>
<sequence length="203" mass="23105">MGLDHHNSKQSLFNVAASNPSLTSHRIACGLIRGIPKHDVVIYTSKQEMLELISRKYPLLDLDDGGWAHNERAKGLKKSGKKLDRTNHSRKIDRKKNKRTHKGGGGGRNVKMTADNYERFEQVVQDLKLPVDRINKLWAKLMQLEVERQHALATGATIQEANDRIEAVLAALEKRVDEERSKGNLRSTLGARLQRRRWADIMD</sequence>
<proteinExistence type="predicted"/>
<feature type="region of interest" description="Disordered" evidence="1">
    <location>
        <begin position="73"/>
        <end position="111"/>
    </location>
</feature>
<gene>
    <name evidence="2" type="ORF">CCMP2556_LOCUS27778</name>
</gene>
<reference evidence="2 3" key="1">
    <citation type="submission" date="2024-02" db="EMBL/GenBank/DDBJ databases">
        <authorList>
            <person name="Chen Y."/>
            <person name="Shah S."/>
            <person name="Dougan E. K."/>
            <person name="Thang M."/>
            <person name="Chan C."/>
        </authorList>
    </citation>
    <scope>NUCLEOTIDE SEQUENCE [LARGE SCALE GENOMIC DNA]</scope>
</reference>
<protein>
    <submittedName>
        <fullName evidence="2">Uncharacterized protein</fullName>
    </submittedName>
</protein>